<dbReference type="InterPro" id="IPR013324">
    <property type="entry name" value="RNA_pol_sigma_r3/r4-like"/>
</dbReference>
<evidence type="ECO:0000313" key="7">
    <source>
        <dbReference type="EMBL" id="HIV00266.1"/>
    </source>
</evidence>
<dbReference type="PANTHER" id="PTHR43133:SF46">
    <property type="entry name" value="RNA POLYMERASE SIGMA-70 FACTOR ECF SUBFAMILY"/>
    <property type="match status" value="1"/>
</dbReference>
<gene>
    <name evidence="7" type="ORF">IAB14_04020</name>
</gene>
<evidence type="ECO:0000256" key="5">
    <source>
        <dbReference type="SAM" id="MobiDB-lite"/>
    </source>
</evidence>
<dbReference type="Gene3D" id="1.10.1740.10">
    <property type="match status" value="1"/>
</dbReference>
<accession>A0A9D1SY24</accession>
<dbReference type="AlphaFoldDB" id="A0A9D1SY24"/>
<comment type="caution">
    <text evidence="7">The sequence shown here is derived from an EMBL/GenBank/DDBJ whole genome shotgun (WGS) entry which is preliminary data.</text>
</comment>
<dbReference type="PANTHER" id="PTHR43133">
    <property type="entry name" value="RNA POLYMERASE ECF-TYPE SIGMA FACTO"/>
    <property type="match status" value="1"/>
</dbReference>
<evidence type="ECO:0000256" key="2">
    <source>
        <dbReference type="ARBA" id="ARBA00023015"/>
    </source>
</evidence>
<feature type="domain" description="RNA polymerase sigma-70 region 2" evidence="6">
    <location>
        <begin position="35"/>
        <end position="95"/>
    </location>
</feature>
<protein>
    <submittedName>
        <fullName evidence="7">Sigma-70 family RNA polymerase sigma factor</fullName>
    </submittedName>
</protein>
<reference evidence="7" key="2">
    <citation type="journal article" date="2021" name="PeerJ">
        <title>Extensive microbial diversity within the chicken gut microbiome revealed by metagenomics and culture.</title>
        <authorList>
            <person name="Gilroy R."/>
            <person name="Ravi A."/>
            <person name="Getino M."/>
            <person name="Pursley I."/>
            <person name="Horton D.L."/>
            <person name="Alikhan N.F."/>
            <person name="Baker D."/>
            <person name="Gharbi K."/>
            <person name="Hall N."/>
            <person name="Watson M."/>
            <person name="Adriaenssens E.M."/>
            <person name="Foster-Nyarko E."/>
            <person name="Jarju S."/>
            <person name="Secka A."/>
            <person name="Antonio M."/>
            <person name="Oren A."/>
            <person name="Chaudhuri R.R."/>
            <person name="La Ragione R."/>
            <person name="Hildebrand F."/>
            <person name="Pallen M.J."/>
        </authorList>
    </citation>
    <scope>NUCLEOTIDE SEQUENCE</scope>
    <source>
        <strain evidence="7">23406</strain>
    </source>
</reference>
<dbReference type="EMBL" id="DVOH01000028">
    <property type="protein sequence ID" value="HIV00266.1"/>
    <property type="molecule type" value="Genomic_DNA"/>
</dbReference>
<dbReference type="Gene3D" id="1.10.10.10">
    <property type="entry name" value="Winged helix-like DNA-binding domain superfamily/Winged helix DNA-binding domain"/>
    <property type="match status" value="1"/>
</dbReference>
<evidence type="ECO:0000256" key="1">
    <source>
        <dbReference type="ARBA" id="ARBA00010641"/>
    </source>
</evidence>
<dbReference type="Pfam" id="PF04542">
    <property type="entry name" value="Sigma70_r2"/>
    <property type="match status" value="1"/>
</dbReference>
<dbReference type="Proteomes" id="UP000886891">
    <property type="component" value="Unassembled WGS sequence"/>
</dbReference>
<evidence type="ECO:0000313" key="8">
    <source>
        <dbReference type="Proteomes" id="UP000886891"/>
    </source>
</evidence>
<dbReference type="SUPFAM" id="SSF88946">
    <property type="entry name" value="Sigma2 domain of RNA polymerase sigma factors"/>
    <property type="match status" value="1"/>
</dbReference>
<sequence>MKSDRIVEINLRMEEIRRGKKGAVEALHCLMGDRLFLAAYRYLKVAADADDLVQDFWMRIHTICARLRFTGNGEAYLIKVIENMAKSRCRRADRREIPFEPEAFEECGSYDPTETTIRQMELKQSFVRAAREMNDAEREVFWLMVYRERSVREIARDTGRTKAQAERLCRKVKEILTLRLKADGWAVEEEPEQPPEPVSNQILSKTIVNNTDQDKTAPVVPALYK</sequence>
<comment type="similarity">
    <text evidence="1">Belongs to the sigma-70 factor family. ECF subfamily.</text>
</comment>
<organism evidence="7 8">
    <name type="scientific">Candidatus Stercoripulliclostridium merdipullorum</name>
    <dbReference type="NCBI Taxonomy" id="2840952"/>
    <lineage>
        <taxon>Bacteria</taxon>
        <taxon>Bacillati</taxon>
        <taxon>Bacillota</taxon>
        <taxon>Clostridia</taxon>
        <taxon>Eubacteriales</taxon>
        <taxon>Candidatus Stercoripulliclostridium</taxon>
    </lineage>
</organism>
<dbReference type="InterPro" id="IPR036388">
    <property type="entry name" value="WH-like_DNA-bd_sf"/>
</dbReference>
<keyword evidence="2" id="KW-0805">Transcription regulation</keyword>
<keyword evidence="3" id="KW-0731">Sigma factor</keyword>
<evidence type="ECO:0000256" key="4">
    <source>
        <dbReference type="ARBA" id="ARBA00023163"/>
    </source>
</evidence>
<dbReference type="InterPro" id="IPR039425">
    <property type="entry name" value="RNA_pol_sigma-70-like"/>
</dbReference>
<reference evidence="7" key="1">
    <citation type="submission" date="2020-10" db="EMBL/GenBank/DDBJ databases">
        <authorList>
            <person name="Gilroy R."/>
        </authorList>
    </citation>
    <scope>NUCLEOTIDE SEQUENCE</scope>
    <source>
        <strain evidence="7">23406</strain>
    </source>
</reference>
<keyword evidence="4" id="KW-0804">Transcription</keyword>
<dbReference type="InterPro" id="IPR014284">
    <property type="entry name" value="RNA_pol_sigma-70_dom"/>
</dbReference>
<dbReference type="InterPro" id="IPR007627">
    <property type="entry name" value="RNA_pol_sigma70_r2"/>
</dbReference>
<dbReference type="SUPFAM" id="SSF88659">
    <property type="entry name" value="Sigma3 and sigma4 domains of RNA polymerase sigma factors"/>
    <property type="match status" value="1"/>
</dbReference>
<dbReference type="NCBIfam" id="TIGR02937">
    <property type="entry name" value="sigma70-ECF"/>
    <property type="match status" value="1"/>
</dbReference>
<evidence type="ECO:0000256" key="3">
    <source>
        <dbReference type="ARBA" id="ARBA00023082"/>
    </source>
</evidence>
<dbReference type="GO" id="GO:0016987">
    <property type="term" value="F:sigma factor activity"/>
    <property type="evidence" value="ECO:0007669"/>
    <property type="project" value="UniProtKB-KW"/>
</dbReference>
<proteinExistence type="inferred from homology"/>
<dbReference type="InterPro" id="IPR013325">
    <property type="entry name" value="RNA_pol_sigma_r2"/>
</dbReference>
<name>A0A9D1SY24_9FIRM</name>
<dbReference type="GO" id="GO:0006352">
    <property type="term" value="P:DNA-templated transcription initiation"/>
    <property type="evidence" value="ECO:0007669"/>
    <property type="project" value="InterPro"/>
</dbReference>
<feature type="region of interest" description="Disordered" evidence="5">
    <location>
        <begin position="186"/>
        <end position="225"/>
    </location>
</feature>
<evidence type="ECO:0000259" key="6">
    <source>
        <dbReference type="Pfam" id="PF04542"/>
    </source>
</evidence>
<feature type="compositionally biased region" description="Polar residues" evidence="5">
    <location>
        <begin position="198"/>
        <end position="211"/>
    </location>
</feature>